<dbReference type="EMBL" id="JAPUUL010004226">
    <property type="protein sequence ID" value="KAJ8120007.1"/>
    <property type="molecule type" value="Genomic_DNA"/>
</dbReference>
<sequence>MTTPNGIVRQSTWWPLLLFSKYMRGWSVSAHVRASAYDGETQPAWLQGTLEDGASWLDVSASVDEQGYVSLAVVNVSETEDFKVEVKGVGRDVSVYTVTAPQVTVTNTEGKEEVSIAESTWDGDGAYTFPKHSFTMLRWQS</sequence>
<comment type="caution">
    <text evidence="1">The sequence shown here is derived from an EMBL/GenBank/DDBJ whole genome shotgun (WGS) entry which is preliminary data.</text>
</comment>
<evidence type="ECO:0000313" key="1">
    <source>
        <dbReference type="EMBL" id="KAJ8120007.1"/>
    </source>
</evidence>
<gene>
    <name evidence="1" type="ORF">O1611_g10477</name>
</gene>
<proteinExistence type="predicted"/>
<protein>
    <submittedName>
        <fullName evidence="1">Uncharacterized protein</fullName>
    </submittedName>
</protein>
<organism evidence="1 2">
    <name type="scientific">Lasiodiplodia mahajangana</name>
    <dbReference type="NCBI Taxonomy" id="1108764"/>
    <lineage>
        <taxon>Eukaryota</taxon>
        <taxon>Fungi</taxon>
        <taxon>Dikarya</taxon>
        <taxon>Ascomycota</taxon>
        <taxon>Pezizomycotina</taxon>
        <taxon>Dothideomycetes</taxon>
        <taxon>Dothideomycetes incertae sedis</taxon>
        <taxon>Botryosphaeriales</taxon>
        <taxon>Botryosphaeriaceae</taxon>
        <taxon>Lasiodiplodia</taxon>
    </lineage>
</organism>
<dbReference type="Proteomes" id="UP001153332">
    <property type="component" value="Unassembled WGS sequence"/>
</dbReference>
<accession>A0ACC2IXT4</accession>
<evidence type="ECO:0000313" key="2">
    <source>
        <dbReference type="Proteomes" id="UP001153332"/>
    </source>
</evidence>
<name>A0ACC2IXT4_9PEZI</name>
<keyword evidence="2" id="KW-1185">Reference proteome</keyword>
<reference evidence="1" key="1">
    <citation type="submission" date="2022-12" db="EMBL/GenBank/DDBJ databases">
        <title>Genome Sequence of Lasiodiplodia mahajangana.</title>
        <authorList>
            <person name="Buettner E."/>
        </authorList>
    </citation>
    <scope>NUCLEOTIDE SEQUENCE</scope>
    <source>
        <strain evidence="1">VT137</strain>
    </source>
</reference>